<sequence length="359" mass="40226">MFLLLSPKCSFLEAGNLKEDDQQLVLCDEIYVVGEGETLQTISEKCGDLFILVENTHINDDDDIYPGLSKYARDLLQKAGLEKCTSQPTPMAVSSSSNGPDTPFADITHFRSLIGALQYLAITRPDIHCIFGTLGRGLLIQLGDLELRGFSDSDWANDKNDRKSTSGFLVFLGPNLISWCTKKQPKDQQLPGTCQLLNFDRPYHRRGRKMFPRLVHGSSRFIKPLFDNKPNRQPLKRHGSDIITIDFNKLFFVIEITSKFSDIHADEGKGVNSGVWRLFSMVLGCRKRELGVDKEWGSRWWLGDGVEVVSLSEKKENIEGLFSLCSSNCGDGVLGFAEKCSDEGSDRKTKIIDANFICI</sequence>
<reference evidence="1" key="2">
    <citation type="submission" date="2019-01" db="UniProtKB">
        <authorList>
            <consortium name="EnsemblPlants"/>
        </authorList>
    </citation>
    <scope>IDENTIFICATION</scope>
    <source>
        <strain evidence="1">cv. Heinz 1706</strain>
    </source>
</reference>
<dbReference type="CDD" id="cd09272">
    <property type="entry name" value="RNase_HI_RT_Ty1"/>
    <property type="match status" value="1"/>
</dbReference>
<dbReference type="AlphaFoldDB" id="A0A3Q7J825"/>
<dbReference type="CDD" id="cd00118">
    <property type="entry name" value="LysM"/>
    <property type="match status" value="1"/>
</dbReference>
<dbReference type="InParanoid" id="A0A3Q7J825"/>
<dbReference type="PANTHER" id="PTHR33648:SF45">
    <property type="entry name" value="LYSM DOMAIN-CONTAINING PROTEIN, PUTATIVE-RELATED"/>
    <property type="match status" value="1"/>
</dbReference>
<dbReference type="Proteomes" id="UP000004994">
    <property type="component" value="Chromosome 10"/>
</dbReference>
<evidence type="ECO:0000313" key="2">
    <source>
        <dbReference type="Proteomes" id="UP000004994"/>
    </source>
</evidence>
<keyword evidence="2" id="KW-1185">Reference proteome</keyword>
<dbReference type="InterPro" id="IPR018392">
    <property type="entry name" value="LysM"/>
</dbReference>
<dbReference type="Gramene" id="Solyc10g017715.1.1">
    <property type="protein sequence ID" value="Solyc10g017715.1.1"/>
    <property type="gene ID" value="Solyc10g017715.1"/>
</dbReference>
<protein>
    <recommendedName>
        <fullName evidence="3">Reverse transcriptase Ty1/copia-type domain-containing protein</fullName>
    </recommendedName>
</protein>
<dbReference type="EnsemblPlants" id="Solyc10g017715.1.1">
    <property type="protein sequence ID" value="Solyc10g017715.1.1"/>
    <property type="gene ID" value="Solyc10g017715.1"/>
</dbReference>
<dbReference type="PANTHER" id="PTHR33648">
    <property type="entry name" value="EMBRYO SAC 1"/>
    <property type="match status" value="1"/>
</dbReference>
<evidence type="ECO:0008006" key="3">
    <source>
        <dbReference type="Google" id="ProtNLM"/>
    </source>
</evidence>
<evidence type="ECO:0000313" key="1">
    <source>
        <dbReference type="EnsemblPlants" id="Solyc10g017715.1.1"/>
    </source>
</evidence>
<accession>A0A3Q7J825</accession>
<proteinExistence type="predicted"/>
<organism evidence="1">
    <name type="scientific">Solanum lycopersicum</name>
    <name type="common">Tomato</name>
    <name type="synonym">Lycopersicon esculentum</name>
    <dbReference type="NCBI Taxonomy" id="4081"/>
    <lineage>
        <taxon>Eukaryota</taxon>
        <taxon>Viridiplantae</taxon>
        <taxon>Streptophyta</taxon>
        <taxon>Embryophyta</taxon>
        <taxon>Tracheophyta</taxon>
        <taxon>Spermatophyta</taxon>
        <taxon>Magnoliopsida</taxon>
        <taxon>eudicotyledons</taxon>
        <taxon>Gunneridae</taxon>
        <taxon>Pentapetalae</taxon>
        <taxon>asterids</taxon>
        <taxon>lamiids</taxon>
        <taxon>Solanales</taxon>
        <taxon>Solanaceae</taxon>
        <taxon>Solanoideae</taxon>
        <taxon>Solaneae</taxon>
        <taxon>Solanum</taxon>
        <taxon>Solanum subgen. Lycopersicon</taxon>
    </lineage>
</organism>
<dbReference type="STRING" id="4081.A0A3Q7J825"/>
<name>A0A3Q7J825_SOLLC</name>
<reference evidence="1" key="1">
    <citation type="journal article" date="2012" name="Nature">
        <title>The tomato genome sequence provides insights into fleshy fruit evolution.</title>
        <authorList>
            <consortium name="Tomato Genome Consortium"/>
        </authorList>
    </citation>
    <scope>NUCLEOTIDE SEQUENCE [LARGE SCALE GENOMIC DNA]</scope>
    <source>
        <strain evidence="1">cv. Heinz 1706</strain>
    </source>
</reference>